<dbReference type="InterPro" id="IPR003699">
    <property type="entry name" value="QueA"/>
</dbReference>
<dbReference type="SUPFAM" id="SSF111337">
    <property type="entry name" value="QueA-like"/>
    <property type="match status" value="1"/>
</dbReference>
<evidence type="ECO:0000256" key="4">
    <source>
        <dbReference type="ARBA" id="ARBA00022785"/>
    </source>
</evidence>
<dbReference type="Gene3D" id="3.40.1780.10">
    <property type="entry name" value="QueA-like"/>
    <property type="match status" value="2"/>
</dbReference>
<protein>
    <recommendedName>
        <fullName evidence="6">S-adenosylmethionine:tRNA ribosyltransferase-isomerase</fullName>
    </recommendedName>
</protein>
<evidence type="ECO:0000256" key="3">
    <source>
        <dbReference type="ARBA" id="ARBA00022691"/>
    </source>
</evidence>
<name>A0A0F9BMZ4_9ZZZZ</name>
<keyword evidence="3" id="KW-0949">S-adenosyl-L-methionine</keyword>
<evidence type="ECO:0008006" key="6">
    <source>
        <dbReference type="Google" id="ProtNLM"/>
    </source>
</evidence>
<dbReference type="PANTHER" id="PTHR30307:SF0">
    <property type="entry name" value="S-ADENOSYLMETHIONINE:TRNA RIBOSYLTRANSFERASE-ISOMERASE"/>
    <property type="match status" value="1"/>
</dbReference>
<keyword evidence="1" id="KW-0963">Cytoplasm</keyword>
<proteinExistence type="inferred from homology"/>
<dbReference type="Pfam" id="PF02547">
    <property type="entry name" value="Queuosine_synth"/>
    <property type="match status" value="1"/>
</dbReference>
<organism evidence="5">
    <name type="scientific">marine sediment metagenome</name>
    <dbReference type="NCBI Taxonomy" id="412755"/>
    <lineage>
        <taxon>unclassified sequences</taxon>
        <taxon>metagenomes</taxon>
        <taxon>ecological metagenomes</taxon>
    </lineage>
</organism>
<dbReference type="HAMAP" id="MF_00113">
    <property type="entry name" value="QueA"/>
    <property type="match status" value="1"/>
</dbReference>
<dbReference type="InterPro" id="IPR036100">
    <property type="entry name" value="QueA_sf"/>
</dbReference>
<keyword evidence="2" id="KW-0808">Transferase</keyword>
<dbReference type="GO" id="GO:0008616">
    <property type="term" value="P:tRNA queuosine(34) biosynthetic process"/>
    <property type="evidence" value="ECO:0007669"/>
    <property type="project" value="UniProtKB-KW"/>
</dbReference>
<evidence type="ECO:0000256" key="1">
    <source>
        <dbReference type="ARBA" id="ARBA00022490"/>
    </source>
</evidence>
<dbReference type="NCBIfam" id="NF001140">
    <property type="entry name" value="PRK00147.1"/>
    <property type="match status" value="1"/>
</dbReference>
<comment type="caution">
    <text evidence="5">The sequence shown here is derived from an EMBL/GenBank/DDBJ whole genome shotgun (WGS) entry which is preliminary data.</text>
</comment>
<dbReference type="PANTHER" id="PTHR30307">
    <property type="entry name" value="S-ADENOSYLMETHIONINE:TRNA RIBOSYLTRANSFERASE-ISOMERASE"/>
    <property type="match status" value="1"/>
</dbReference>
<gene>
    <name evidence="5" type="ORF">LCGC14_2707530</name>
</gene>
<dbReference type="GO" id="GO:0051075">
    <property type="term" value="F:S-adenosylmethionine:tRNA ribosyltransferase-isomerase activity"/>
    <property type="evidence" value="ECO:0007669"/>
    <property type="project" value="TreeGrafter"/>
</dbReference>
<dbReference type="EMBL" id="LAZR01048417">
    <property type="protein sequence ID" value="KKK91979.1"/>
    <property type="molecule type" value="Genomic_DNA"/>
</dbReference>
<reference evidence="5" key="1">
    <citation type="journal article" date="2015" name="Nature">
        <title>Complex archaea that bridge the gap between prokaryotes and eukaryotes.</title>
        <authorList>
            <person name="Spang A."/>
            <person name="Saw J.H."/>
            <person name="Jorgensen S.L."/>
            <person name="Zaremba-Niedzwiedzka K."/>
            <person name="Martijn J."/>
            <person name="Lind A.E."/>
            <person name="van Eijk R."/>
            <person name="Schleper C."/>
            <person name="Guy L."/>
            <person name="Ettema T.J."/>
        </authorList>
    </citation>
    <scope>NUCLEOTIDE SEQUENCE</scope>
</reference>
<keyword evidence="4" id="KW-0671">Queuosine biosynthesis</keyword>
<evidence type="ECO:0000256" key="2">
    <source>
        <dbReference type="ARBA" id="ARBA00022679"/>
    </source>
</evidence>
<dbReference type="Gene3D" id="2.40.10.240">
    <property type="entry name" value="QueA-like"/>
    <property type="match status" value="1"/>
</dbReference>
<dbReference type="InterPro" id="IPR042119">
    <property type="entry name" value="QueA_dom2"/>
</dbReference>
<dbReference type="InterPro" id="IPR042118">
    <property type="entry name" value="QueA_dom1"/>
</dbReference>
<evidence type="ECO:0000313" key="5">
    <source>
        <dbReference type="EMBL" id="KKK91979.1"/>
    </source>
</evidence>
<sequence>MKVSDFDFSVPERLIATEPAAGRDSSRLMVLNGTEAPAHRKFPDMVEYLNPGDMLVLNETKVLPFCLPGRKPSGGAVELLLVRDISADGSGKCWEVLSKGGYTGPLEFTGPLWANVTDGVIADLEYEGELEDVLDTCGVMPLPPYIKRRPDERDRRWYQTVYARKPGSIAAPTAGLHFTDRVLDLLQRKGVLIRRLTLHVGVGTFLPIRSGLVEDHVMEPERFEISRELILEINALEGRLFTVGTTATRALEGYFSGSYEPWGEDDLAVRGSTGIFIHPGYEFRAVQGLLTNFHLPRSTPLMLASAFCGRERLLEAYEEAVNREYRFFSYGDAMLII</sequence>
<dbReference type="NCBIfam" id="TIGR00113">
    <property type="entry name" value="queA"/>
    <property type="match status" value="1"/>
</dbReference>
<dbReference type="AlphaFoldDB" id="A0A0F9BMZ4"/>
<accession>A0A0F9BMZ4</accession>